<proteinExistence type="predicted"/>
<reference evidence="1" key="2">
    <citation type="journal article" date="2015" name="Data Brief">
        <title>Shoot transcriptome of the giant reed, Arundo donax.</title>
        <authorList>
            <person name="Barrero R.A."/>
            <person name="Guerrero F.D."/>
            <person name="Moolhuijzen P."/>
            <person name="Goolsby J.A."/>
            <person name="Tidwell J."/>
            <person name="Bellgard S.E."/>
            <person name="Bellgard M.I."/>
        </authorList>
    </citation>
    <scope>NUCLEOTIDE SEQUENCE</scope>
    <source>
        <tissue evidence="1">Shoot tissue taken approximately 20 cm above the soil surface</tissue>
    </source>
</reference>
<sequence>MLSPSISPYYNVYQWSNCKSNPDYNSQCDHIRSLKILHSFHLVKIVYI</sequence>
<name>A0A0A8Z1R1_ARUDO</name>
<evidence type="ECO:0000313" key="1">
    <source>
        <dbReference type="EMBL" id="JAD31588.1"/>
    </source>
</evidence>
<reference evidence="1" key="1">
    <citation type="submission" date="2014-09" db="EMBL/GenBank/DDBJ databases">
        <authorList>
            <person name="Magalhaes I.L.F."/>
            <person name="Oliveira U."/>
            <person name="Santos F.R."/>
            <person name="Vidigal T.H.D.A."/>
            <person name="Brescovit A.D."/>
            <person name="Santos A.J."/>
        </authorList>
    </citation>
    <scope>NUCLEOTIDE SEQUENCE</scope>
    <source>
        <tissue evidence="1">Shoot tissue taken approximately 20 cm above the soil surface</tissue>
    </source>
</reference>
<dbReference type="EMBL" id="GBRH01266307">
    <property type="protein sequence ID" value="JAD31588.1"/>
    <property type="molecule type" value="Transcribed_RNA"/>
</dbReference>
<dbReference type="AlphaFoldDB" id="A0A0A8Z1R1"/>
<protein>
    <submittedName>
        <fullName evidence="1">Uncharacterized protein</fullName>
    </submittedName>
</protein>
<organism evidence="1">
    <name type="scientific">Arundo donax</name>
    <name type="common">Giant reed</name>
    <name type="synonym">Donax arundinaceus</name>
    <dbReference type="NCBI Taxonomy" id="35708"/>
    <lineage>
        <taxon>Eukaryota</taxon>
        <taxon>Viridiplantae</taxon>
        <taxon>Streptophyta</taxon>
        <taxon>Embryophyta</taxon>
        <taxon>Tracheophyta</taxon>
        <taxon>Spermatophyta</taxon>
        <taxon>Magnoliopsida</taxon>
        <taxon>Liliopsida</taxon>
        <taxon>Poales</taxon>
        <taxon>Poaceae</taxon>
        <taxon>PACMAD clade</taxon>
        <taxon>Arundinoideae</taxon>
        <taxon>Arundineae</taxon>
        <taxon>Arundo</taxon>
    </lineage>
</organism>
<accession>A0A0A8Z1R1</accession>